<dbReference type="InterPro" id="IPR055170">
    <property type="entry name" value="GFO_IDH_MocA-like_dom"/>
</dbReference>
<evidence type="ECO:0000256" key="1">
    <source>
        <dbReference type="ARBA" id="ARBA00023002"/>
    </source>
</evidence>
<evidence type="ECO:0000259" key="3">
    <source>
        <dbReference type="Pfam" id="PF22725"/>
    </source>
</evidence>
<comment type="caution">
    <text evidence="4">The sequence shown here is derived from an EMBL/GenBank/DDBJ whole genome shotgun (WGS) entry which is preliminary data.</text>
</comment>
<evidence type="ECO:0000313" key="5">
    <source>
        <dbReference type="Proteomes" id="UP001589748"/>
    </source>
</evidence>
<dbReference type="Gene3D" id="3.40.50.720">
    <property type="entry name" value="NAD(P)-binding Rossmann-like Domain"/>
    <property type="match status" value="1"/>
</dbReference>
<dbReference type="PANTHER" id="PTHR43818">
    <property type="entry name" value="BCDNA.GH03377"/>
    <property type="match status" value="1"/>
</dbReference>
<dbReference type="SUPFAM" id="SSF55347">
    <property type="entry name" value="Glyceraldehyde-3-phosphate dehydrogenase-like, C-terminal domain"/>
    <property type="match status" value="1"/>
</dbReference>
<feature type="domain" description="Gfo/Idh/MocA-like oxidoreductase N-terminal" evidence="2">
    <location>
        <begin position="23"/>
        <end position="137"/>
    </location>
</feature>
<sequence>MPSTDVPGSPAPQTQHTPARRRLRVAILGAGMIGEVHRRAALLAGAEVAGVLASTPQRSAEVGAAWGVHGYADLAEVLADDVDVVHVCTPNAQHAPAAAAALSAGKHVVCEKPLGISLAEAEALAAQAEASGLVATVPFVYRYHPLVRELRARVGYGEFGTWNLLHGSYLQDWMLAPEASGWRVDPAAGGPSRAFADIGSHWCDLVEFVSGVRFADLVATVSIVVPERPAAGGKAFSGDSGGELVPVSTEDSALVLLRTGDGVPASTVISQVSAGRKNRLWFELDGSRGSAVFDQENPETVWLGGPEVDRVLHRDPGAGSPEQRRLATLPAGHAQGYAQCFELFVADTYAAIRGERPDGLPTFADGARSARIVDAVLRSVDEGTWTPISNGAES</sequence>
<dbReference type="InterPro" id="IPR036291">
    <property type="entry name" value="NAD(P)-bd_dom_sf"/>
</dbReference>
<dbReference type="RefSeq" id="WP_380136928.1">
    <property type="nucleotide sequence ID" value="NZ_JBHLUI010000008.1"/>
</dbReference>
<dbReference type="InterPro" id="IPR050463">
    <property type="entry name" value="Gfo/Idh/MocA_oxidrdct_glycsds"/>
</dbReference>
<dbReference type="Gene3D" id="3.30.360.10">
    <property type="entry name" value="Dihydrodipicolinate Reductase, domain 2"/>
    <property type="match status" value="1"/>
</dbReference>
<reference evidence="4 5" key="1">
    <citation type="submission" date="2024-09" db="EMBL/GenBank/DDBJ databases">
        <authorList>
            <person name="Sun Q."/>
            <person name="Mori K."/>
        </authorList>
    </citation>
    <scope>NUCLEOTIDE SEQUENCE [LARGE SCALE GENOMIC DNA]</scope>
    <source>
        <strain evidence="4 5">TISTR 1856</strain>
    </source>
</reference>
<dbReference type="Pfam" id="PF01408">
    <property type="entry name" value="GFO_IDH_MocA"/>
    <property type="match status" value="1"/>
</dbReference>
<feature type="domain" description="GFO/IDH/MocA-like oxidoreductase" evidence="3">
    <location>
        <begin position="147"/>
        <end position="291"/>
    </location>
</feature>
<organism evidence="4 5">
    <name type="scientific">Kineococcus gynurae</name>
    <dbReference type="NCBI Taxonomy" id="452979"/>
    <lineage>
        <taxon>Bacteria</taxon>
        <taxon>Bacillati</taxon>
        <taxon>Actinomycetota</taxon>
        <taxon>Actinomycetes</taxon>
        <taxon>Kineosporiales</taxon>
        <taxon>Kineosporiaceae</taxon>
        <taxon>Kineococcus</taxon>
    </lineage>
</organism>
<protein>
    <submittedName>
        <fullName evidence="4">Gfo/Idh/MocA family protein</fullName>
    </submittedName>
</protein>
<dbReference type="InterPro" id="IPR000683">
    <property type="entry name" value="Gfo/Idh/MocA-like_OxRdtase_N"/>
</dbReference>
<dbReference type="Pfam" id="PF22725">
    <property type="entry name" value="GFO_IDH_MocA_C3"/>
    <property type="match status" value="1"/>
</dbReference>
<accession>A0ABV5LWI6</accession>
<name>A0ABV5LWI6_9ACTN</name>
<dbReference type="PANTHER" id="PTHR43818:SF11">
    <property type="entry name" value="BCDNA.GH03377"/>
    <property type="match status" value="1"/>
</dbReference>
<dbReference type="Proteomes" id="UP001589748">
    <property type="component" value="Unassembled WGS sequence"/>
</dbReference>
<dbReference type="EMBL" id="JBHMDM010000007">
    <property type="protein sequence ID" value="MFB9378448.1"/>
    <property type="molecule type" value="Genomic_DNA"/>
</dbReference>
<evidence type="ECO:0000259" key="2">
    <source>
        <dbReference type="Pfam" id="PF01408"/>
    </source>
</evidence>
<evidence type="ECO:0000313" key="4">
    <source>
        <dbReference type="EMBL" id="MFB9378448.1"/>
    </source>
</evidence>
<proteinExistence type="predicted"/>
<keyword evidence="5" id="KW-1185">Reference proteome</keyword>
<gene>
    <name evidence="4" type="ORF">ACFFVI_15885</name>
</gene>
<keyword evidence="1" id="KW-0560">Oxidoreductase</keyword>
<dbReference type="SUPFAM" id="SSF51735">
    <property type="entry name" value="NAD(P)-binding Rossmann-fold domains"/>
    <property type="match status" value="1"/>
</dbReference>